<evidence type="ECO:0000313" key="9">
    <source>
        <dbReference type="Proteomes" id="UP000327013"/>
    </source>
</evidence>
<dbReference type="InterPro" id="IPR020846">
    <property type="entry name" value="MFS_dom"/>
</dbReference>
<keyword evidence="9" id="KW-1185">Reference proteome</keyword>
<organism evidence="8 9">
    <name type="scientific">Carpinus fangiana</name>
    <dbReference type="NCBI Taxonomy" id="176857"/>
    <lineage>
        <taxon>Eukaryota</taxon>
        <taxon>Viridiplantae</taxon>
        <taxon>Streptophyta</taxon>
        <taxon>Embryophyta</taxon>
        <taxon>Tracheophyta</taxon>
        <taxon>Spermatophyta</taxon>
        <taxon>Magnoliopsida</taxon>
        <taxon>eudicotyledons</taxon>
        <taxon>Gunneridae</taxon>
        <taxon>Pentapetalae</taxon>
        <taxon>rosids</taxon>
        <taxon>fabids</taxon>
        <taxon>Fagales</taxon>
        <taxon>Betulaceae</taxon>
        <taxon>Carpinus</taxon>
    </lineage>
</organism>
<keyword evidence="3 6" id="KW-1133">Transmembrane helix</keyword>
<dbReference type="Gene3D" id="1.20.1720.10">
    <property type="entry name" value="Multidrug resistance protein D"/>
    <property type="match status" value="1"/>
</dbReference>
<feature type="transmembrane region" description="Helical" evidence="6">
    <location>
        <begin position="497"/>
        <end position="521"/>
    </location>
</feature>
<name>A0A5N6KPG9_9ROSI</name>
<feature type="transmembrane region" description="Helical" evidence="6">
    <location>
        <begin position="177"/>
        <end position="195"/>
    </location>
</feature>
<reference evidence="8 9" key="1">
    <citation type="submission" date="2019-06" db="EMBL/GenBank/DDBJ databases">
        <title>A chromosomal-level reference genome of Carpinus fangiana (Coryloideae, Betulaceae).</title>
        <authorList>
            <person name="Yang X."/>
            <person name="Wang Z."/>
            <person name="Zhang L."/>
            <person name="Hao G."/>
            <person name="Liu J."/>
            <person name="Yang Y."/>
        </authorList>
    </citation>
    <scope>NUCLEOTIDE SEQUENCE [LARGE SCALE GENOMIC DNA]</scope>
    <source>
        <strain evidence="8">Cfa_2016G</strain>
        <tissue evidence="8">Leaf</tissue>
    </source>
</reference>
<feature type="transmembrane region" description="Helical" evidence="6">
    <location>
        <begin position="454"/>
        <end position="477"/>
    </location>
</feature>
<feature type="transmembrane region" description="Helical" evidence="6">
    <location>
        <begin position="149"/>
        <end position="171"/>
    </location>
</feature>
<protein>
    <recommendedName>
        <fullName evidence="7">Major facilitator superfamily (MFS) profile domain-containing protein</fullName>
    </recommendedName>
</protein>
<feature type="region of interest" description="Disordered" evidence="5">
    <location>
        <begin position="1"/>
        <end position="23"/>
    </location>
</feature>
<evidence type="ECO:0000256" key="3">
    <source>
        <dbReference type="ARBA" id="ARBA00022989"/>
    </source>
</evidence>
<evidence type="ECO:0000256" key="1">
    <source>
        <dbReference type="ARBA" id="ARBA00004141"/>
    </source>
</evidence>
<dbReference type="Proteomes" id="UP000327013">
    <property type="component" value="Unassembled WGS sequence"/>
</dbReference>
<evidence type="ECO:0000256" key="5">
    <source>
        <dbReference type="SAM" id="MobiDB-lite"/>
    </source>
</evidence>
<comment type="caution">
    <text evidence="8">The sequence shown here is derived from an EMBL/GenBank/DDBJ whole genome shotgun (WGS) entry which is preliminary data.</text>
</comment>
<dbReference type="PROSITE" id="PS50850">
    <property type="entry name" value="MFS"/>
    <property type="match status" value="1"/>
</dbReference>
<evidence type="ECO:0000313" key="8">
    <source>
        <dbReference type="EMBL" id="KAB8336975.1"/>
    </source>
</evidence>
<feature type="domain" description="Major facilitator superfamily (MFS) profile" evidence="7">
    <location>
        <begin position="83"/>
        <end position="531"/>
    </location>
</feature>
<dbReference type="Pfam" id="PF07690">
    <property type="entry name" value="MFS_1"/>
    <property type="match status" value="1"/>
</dbReference>
<dbReference type="EMBL" id="VIBQ01000009">
    <property type="protein sequence ID" value="KAB8336975.1"/>
    <property type="molecule type" value="Genomic_DNA"/>
</dbReference>
<keyword evidence="2 6" id="KW-0812">Transmembrane</keyword>
<feature type="transmembrane region" description="Helical" evidence="6">
    <location>
        <begin position="386"/>
        <end position="405"/>
    </location>
</feature>
<evidence type="ECO:0000256" key="2">
    <source>
        <dbReference type="ARBA" id="ARBA00022692"/>
    </source>
</evidence>
<feature type="transmembrane region" description="Helical" evidence="6">
    <location>
        <begin position="344"/>
        <end position="365"/>
    </location>
</feature>
<keyword evidence="4 6" id="KW-0472">Membrane</keyword>
<dbReference type="GO" id="GO:0022857">
    <property type="term" value="F:transmembrane transporter activity"/>
    <property type="evidence" value="ECO:0007669"/>
    <property type="project" value="InterPro"/>
</dbReference>
<feature type="transmembrane region" description="Helical" evidence="6">
    <location>
        <begin position="81"/>
        <end position="104"/>
    </location>
</feature>
<comment type="subcellular location">
    <subcellularLocation>
        <location evidence="1">Membrane</location>
        <topology evidence="1">Multi-pass membrane protein</topology>
    </subcellularLocation>
</comment>
<dbReference type="SUPFAM" id="SSF103473">
    <property type="entry name" value="MFS general substrate transporter"/>
    <property type="match status" value="1"/>
</dbReference>
<dbReference type="PANTHER" id="PTHR23502:SF2">
    <property type="entry name" value="TRANSPORTER, PUTATIVE (AFU_ORTHOLOGUE AFUA_2G08910)-RELATED"/>
    <property type="match status" value="1"/>
</dbReference>
<sequence length="531" mass="59645">MSDKKPQQQHPFNQDSRYDDAHLEKIDTTETRATYYEPEAVAALPDEHRKYLLMRHGTLDLEPLPSWGDADPYNWPQWKKVVNLVLVAFQACMGTFTAAAIIPAYENIAEDLGVSLQRASYLTSLQICILGVAPLIWRPLSNRYGRRPVFLVSLLISLVGNVGCANCYSYASMAACRAIVAFFISPAGAIGSAVVKETFFKKQRARFMGVWTLMVTLGVPLSPFIFGFVTLRVGYRWIYYILAITNGVHLILYSFLGPETRYIRRGVHHQGSSLKQQFLTFHRIDPNPLRWTEFFQPLRFFAHVSVVIPASAYAMVFLFSSVLITVEIPQLFAEKFGFNSQQLGLQYLGIIIGSVLGEQIGGYMSDIWMNRRKPKNGLGVPPEFRLWLSYTGYLLAIVGLVVFLVRTDQVPANEWNVTPIVGAAIAAGGNQIVTTVLVTYAVDCHTEDAASVGVFITFVRQIWGFIGPFWYVLSIFNLRLSTDLLTRHRFPQMFEQVGLRISAAIASALIIGVSILPTILLQFRPPGRVRR</sequence>
<dbReference type="FunFam" id="1.20.1250.20:FF:000318">
    <property type="entry name" value="MFS multidrug transporter, putative"/>
    <property type="match status" value="1"/>
</dbReference>
<feature type="transmembrane region" description="Helical" evidence="6">
    <location>
        <begin position="237"/>
        <end position="256"/>
    </location>
</feature>
<gene>
    <name evidence="8" type="ORF">FH972_021279</name>
</gene>
<evidence type="ECO:0000259" key="7">
    <source>
        <dbReference type="PROSITE" id="PS50850"/>
    </source>
</evidence>
<accession>A0A5N6KPG9</accession>
<dbReference type="OrthoDB" id="532547at2759"/>
<evidence type="ECO:0000256" key="6">
    <source>
        <dbReference type="SAM" id="Phobius"/>
    </source>
</evidence>
<feature type="transmembrane region" description="Helical" evidence="6">
    <location>
        <begin position="300"/>
        <end position="324"/>
    </location>
</feature>
<dbReference type="GO" id="GO:0005886">
    <property type="term" value="C:plasma membrane"/>
    <property type="evidence" value="ECO:0007669"/>
    <property type="project" value="TreeGrafter"/>
</dbReference>
<feature type="transmembrane region" description="Helical" evidence="6">
    <location>
        <begin position="417"/>
        <end position="442"/>
    </location>
</feature>
<dbReference type="AlphaFoldDB" id="A0A5N6KPG9"/>
<dbReference type="InterPro" id="IPR036259">
    <property type="entry name" value="MFS_trans_sf"/>
</dbReference>
<dbReference type="InterPro" id="IPR011701">
    <property type="entry name" value="MFS"/>
</dbReference>
<feature type="transmembrane region" description="Helical" evidence="6">
    <location>
        <begin position="119"/>
        <end position="137"/>
    </location>
</feature>
<evidence type="ECO:0000256" key="4">
    <source>
        <dbReference type="ARBA" id="ARBA00023136"/>
    </source>
</evidence>
<proteinExistence type="predicted"/>
<feature type="transmembrane region" description="Helical" evidence="6">
    <location>
        <begin position="207"/>
        <end position="231"/>
    </location>
</feature>
<dbReference type="PANTHER" id="PTHR23502">
    <property type="entry name" value="MAJOR FACILITATOR SUPERFAMILY"/>
    <property type="match status" value="1"/>
</dbReference>